<reference evidence="1 2" key="1">
    <citation type="submission" date="2014-12" db="EMBL/GenBank/DDBJ databases">
        <title>Genome sequence of Flavobacterium anhuiense RCM74.</title>
        <authorList>
            <person name="Kim J.F."/>
            <person name="Song J.Y."/>
            <person name="Kwak M.-J."/>
            <person name="Lee S.-W."/>
        </authorList>
    </citation>
    <scope>NUCLEOTIDE SEQUENCE [LARGE SCALE GENOMIC DNA]</scope>
    <source>
        <strain evidence="1 2">RCM74</strain>
    </source>
</reference>
<name>A0A444VZS3_9FLAO</name>
<dbReference type="EMBL" id="JUIV01000005">
    <property type="protein sequence ID" value="RYJ39131.1"/>
    <property type="molecule type" value="Genomic_DNA"/>
</dbReference>
<dbReference type="Proteomes" id="UP000290433">
    <property type="component" value="Unassembled WGS sequence"/>
</dbReference>
<proteinExistence type="predicted"/>
<evidence type="ECO:0000313" key="2">
    <source>
        <dbReference type="Proteomes" id="UP000290433"/>
    </source>
</evidence>
<protein>
    <submittedName>
        <fullName evidence="1">Uncharacterized protein</fullName>
    </submittedName>
</protein>
<evidence type="ECO:0000313" key="1">
    <source>
        <dbReference type="EMBL" id="RYJ39131.1"/>
    </source>
</evidence>
<dbReference type="AlphaFoldDB" id="A0A444VZS3"/>
<comment type="caution">
    <text evidence="1">The sequence shown here is derived from an EMBL/GenBank/DDBJ whole genome shotgun (WGS) entry which is preliminary data.</text>
</comment>
<sequence length="43" mass="5323">MFSFDEANFLKIKQQYRYSFCKLQHNSFYFDNEKFQLLISSIC</sequence>
<accession>A0A444VZS3</accession>
<gene>
    <name evidence="1" type="ORF">NU08_1969</name>
</gene>
<organism evidence="1 2">
    <name type="scientific">Flavobacterium anhuiense</name>
    <dbReference type="NCBI Taxonomy" id="459526"/>
    <lineage>
        <taxon>Bacteria</taxon>
        <taxon>Pseudomonadati</taxon>
        <taxon>Bacteroidota</taxon>
        <taxon>Flavobacteriia</taxon>
        <taxon>Flavobacteriales</taxon>
        <taxon>Flavobacteriaceae</taxon>
        <taxon>Flavobacterium</taxon>
    </lineage>
</organism>